<evidence type="ECO:0000259" key="11">
    <source>
        <dbReference type="Pfam" id="PF02870"/>
    </source>
</evidence>
<feature type="active site" description="Nucleophile; methyl group acceptor" evidence="9">
    <location>
        <position position="130"/>
    </location>
</feature>
<feature type="domain" description="Methylated-DNA-[protein]-cysteine S-methyltransferase DNA binding" evidence="10">
    <location>
        <begin position="79"/>
        <end position="158"/>
    </location>
</feature>
<dbReference type="SUPFAM" id="SSF46767">
    <property type="entry name" value="Methylated DNA-protein cysteine methyltransferase, C-terminal domain"/>
    <property type="match status" value="1"/>
</dbReference>
<dbReference type="AlphaFoldDB" id="A0A2V3DTX4"/>
<keyword evidence="7 9" id="KW-0234">DNA repair</keyword>
<dbReference type="CDD" id="cd06445">
    <property type="entry name" value="ATase"/>
    <property type="match status" value="1"/>
</dbReference>
<keyword evidence="4 9" id="KW-0489">Methyltransferase</keyword>
<dbReference type="PANTHER" id="PTHR10815:SF5">
    <property type="entry name" value="METHYLATED-DNA--PROTEIN-CYSTEINE METHYLTRANSFERASE"/>
    <property type="match status" value="1"/>
</dbReference>
<comment type="function">
    <text evidence="9">Involved in the cellular defense against the biological effects of O6-methylguanine (O6-MeG) and O4-methylthymine (O4-MeT) in DNA. Repairs the methylated nucleobase in DNA by stoichiometrically transferring the methyl group to a cysteine residue in the enzyme. This is a suicide reaction: the enzyme is irreversibly inactivated.</text>
</comment>
<comment type="catalytic activity">
    <reaction evidence="1 9">
        <text>a 4-O-methyl-thymidine in DNA + L-cysteinyl-[protein] = a thymidine in DNA + S-methyl-L-cysteinyl-[protein]</text>
        <dbReference type="Rhea" id="RHEA:53428"/>
        <dbReference type="Rhea" id="RHEA-COMP:10131"/>
        <dbReference type="Rhea" id="RHEA-COMP:10132"/>
        <dbReference type="Rhea" id="RHEA-COMP:13555"/>
        <dbReference type="Rhea" id="RHEA-COMP:13556"/>
        <dbReference type="ChEBI" id="CHEBI:29950"/>
        <dbReference type="ChEBI" id="CHEBI:82612"/>
        <dbReference type="ChEBI" id="CHEBI:137386"/>
        <dbReference type="ChEBI" id="CHEBI:137387"/>
        <dbReference type="EC" id="2.1.1.63"/>
    </reaction>
</comment>
<dbReference type="InterPro" id="IPR001497">
    <property type="entry name" value="MethylDNA_cys_MeTrfase_AS"/>
</dbReference>
<comment type="caution">
    <text evidence="12">The sequence shown here is derived from an EMBL/GenBank/DDBJ whole genome shotgun (WGS) entry which is preliminary data.</text>
</comment>
<keyword evidence="13" id="KW-1185">Reference proteome</keyword>
<comment type="catalytic activity">
    <reaction evidence="8 9">
        <text>a 6-O-methyl-2'-deoxyguanosine in DNA + L-cysteinyl-[protein] = S-methyl-L-cysteinyl-[protein] + a 2'-deoxyguanosine in DNA</text>
        <dbReference type="Rhea" id="RHEA:24000"/>
        <dbReference type="Rhea" id="RHEA-COMP:10131"/>
        <dbReference type="Rhea" id="RHEA-COMP:10132"/>
        <dbReference type="Rhea" id="RHEA-COMP:11367"/>
        <dbReference type="Rhea" id="RHEA-COMP:11368"/>
        <dbReference type="ChEBI" id="CHEBI:29950"/>
        <dbReference type="ChEBI" id="CHEBI:82612"/>
        <dbReference type="ChEBI" id="CHEBI:85445"/>
        <dbReference type="ChEBI" id="CHEBI:85448"/>
        <dbReference type="EC" id="2.1.1.63"/>
    </reaction>
</comment>
<evidence type="ECO:0000256" key="7">
    <source>
        <dbReference type="ARBA" id="ARBA00023204"/>
    </source>
</evidence>
<dbReference type="Proteomes" id="UP000246303">
    <property type="component" value="Unassembled WGS sequence"/>
</dbReference>
<evidence type="ECO:0000313" key="12">
    <source>
        <dbReference type="EMBL" id="PXA66820.1"/>
    </source>
</evidence>
<evidence type="ECO:0000256" key="8">
    <source>
        <dbReference type="ARBA" id="ARBA00049348"/>
    </source>
</evidence>
<dbReference type="RefSeq" id="WP_110105135.1">
    <property type="nucleotide sequence ID" value="NZ_JACBZZ010000001.1"/>
</dbReference>
<dbReference type="GO" id="GO:0003908">
    <property type="term" value="F:methylated-DNA-[protein]-cysteine S-methyltransferase activity"/>
    <property type="evidence" value="ECO:0007669"/>
    <property type="project" value="UniProtKB-UniRule"/>
</dbReference>
<keyword evidence="5 9" id="KW-0808">Transferase</keyword>
<name>A0A2V3DTX4_9MICC</name>
<evidence type="ECO:0000256" key="9">
    <source>
        <dbReference type="HAMAP-Rule" id="MF_00772"/>
    </source>
</evidence>
<dbReference type="GO" id="GO:0005737">
    <property type="term" value="C:cytoplasm"/>
    <property type="evidence" value="ECO:0007669"/>
    <property type="project" value="UniProtKB-SubCell"/>
</dbReference>
<evidence type="ECO:0000256" key="1">
    <source>
        <dbReference type="ARBA" id="ARBA00001286"/>
    </source>
</evidence>
<evidence type="ECO:0000313" key="13">
    <source>
        <dbReference type="Proteomes" id="UP000246303"/>
    </source>
</evidence>
<dbReference type="OrthoDB" id="9802228at2"/>
<dbReference type="InterPro" id="IPR008332">
    <property type="entry name" value="MethylG_MeTrfase_N"/>
</dbReference>
<evidence type="ECO:0000256" key="6">
    <source>
        <dbReference type="ARBA" id="ARBA00022763"/>
    </source>
</evidence>
<dbReference type="HAMAP" id="MF_00772">
    <property type="entry name" value="OGT"/>
    <property type="match status" value="1"/>
</dbReference>
<accession>A0A2V3DTX4</accession>
<evidence type="ECO:0000259" key="10">
    <source>
        <dbReference type="Pfam" id="PF01035"/>
    </source>
</evidence>
<dbReference type="Pfam" id="PF02870">
    <property type="entry name" value="Methyltransf_1N"/>
    <property type="match status" value="1"/>
</dbReference>
<dbReference type="InterPro" id="IPR014048">
    <property type="entry name" value="MethylDNA_cys_MeTrfase_DNA-bd"/>
</dbReference>
<keyword evidence="6 9" id="KW-0227">DNA damage</keyword>
<proteinExistence type="inferred from homology"/>
<evidence type="ECO:0000256" key="3">
    <source>
        <dbReference type="ARBA" id="ARBA00022490"/>
    </source>
</evidence>
<evidence type="ECO:0000256" key="5">
    <source>
        <dbReference type="ARBA" id="ARBA00022679"/>
    </source>
</evidence>
<dbReference type="FunFam" id="1.10.10.10:FF:000214">
    <property type="entry name" value="Methylated-DNA--protein-cysteine methyltransferase"/>
    <property type="match status" value="1"/>
</dbReference>
<dbReference type="SUPFAM" id="SSF53155">
    <property type="entry name" value="Methylated DNA-protein cysteine methyltransferase domain"/>
    <property type="match status" value="1"/>
</dbReference>
<comment type="similarity">
    <text evidence="2 9">Belongs to the MGMT family.</text>
</comment>
<dbReference type="EMBL" id="QHLZ01000002">
    <property type="protein sequence ID" value="PXA66820.1"/>
    <property type="molecule type" value="Genomic_DNA"/>
</dbReference>
<dbReference type="NCBIfam" id="TIGR00589">
    <property type="entry name" value="ogt"/>
    <property type="match status" value="1"/>
</dbReference>
<dbReference type="PROSITE" id="PS00374">
    <property type="entry name" value="MGMT"/>
    <property type="match status" value="1"/>
</dbReference>
<dbReference type="EC" id="2.1.1.63" evidence="9"/>
<dbReference type="GO" id="GO:0032259">
    <property type="term" value="P:methylation"/>
    <property type="evidence" value="ECO:0007669"/>
    <property type="project" value="UniProtKB-KW"/>
</dbReference>
<dbReference type="InterPro" id="IPR036388">
    <property type="entry name" value="WH-like_DNA-bd_sf"/>
</dbReference>
<evidence type="ECO:0000256" key="4">
    <source>
        <dbReference type="ARBA" id="ARBA00022603"/>
    </source>
</evidence>
<reference evidence="12 13" key="1">
    <citation type="submission" date="2018-05" db="EMBL/GenBank/DDBJ databases">
        <title>Genetic diversity of glacier-inhabiting Cryobacterium bacteria in China and description of Cryobacterium mengkeensis sp. nov. and Arthrobacter glacialis sp. nov.</title>
        <authorList>
            <person name="Liu Q."/>
            <person name="Xin Y.-H."/>
        </authorList>
    </citation>
    <scope>NUCLEOTIDE SEQUENCE [LARGE SCALE GENOMIC DNA]</scope>
    <source>
        <strain evidence="12 13">GP3</strain>
    </source>
</reference>
<organism evidence="12 13">
    <name type="scientific">Arthrobacter psychrochitiniphilus</name>
    <dbReference type="NCBI Taxonomy" id="291045"/>
    <lineage>
        <taxon>Bacteria</taxon>
        <taxon>Bacillati</taxon>
        <taxon>Actinomycetota</taxon>
        <taxon>Actinomycetes</taxon>
        <taxon>Micrococcales</taxon>
        <taxon>Micrococcaceae</taxon>
        <taxon>Arthrobacter</taxon>
    </lineage>
</organism>
<dbReference type="Pfam" id="PF01035">
    <property type="entry name" value="DNA_binding_1"/>
    <property type="match status" value="1"/>
</dbReference>
<protein>
    <recommendedName>
        <fullName evidence="9">Methylated-DNA--protein-cysteine methyltransferase</fullName>
        <ecNumber evidence="9">2.1.1.63</ecNumber>
    </recommendedName>
    <alternativeName>
        <fullName evidence="9">6-O-methylguanine-DNA methyltransferase</fullName>
        <shortName evidence="9">MGMT</shortName>
    </alternativeName>
    <alternativeName>
        <fullName evidence="9">O-6-methylguanine-DNA-alkyltransferase</fullName>
    </alternativeName>
</protein>
<comment type="miscellaneous">
    <text evidence="9">This enzyme catalyzes only one turnover and therefore is not strictly catalytic. According to one definition, an enzyme is a biocatalyst that acts repeatedly and over many reaction cycles.</text>
</comment>
<dbReference type="PANTHER" id="PTHR10815">
    <property type="entry name" value="METHYLATED-DNA--PROTEIN-CYSTEINE METHYLTRANSFERASE"/>
    <property type="match status" value="1"/>
</dbReference>
<dbReference type="GO" id="GO:0006307">
    <property type="term" value="P:DNA alkylation repair"/>
    <property type="evidence" value="ECO:0007669"/>
    <property type="project" value="UniProtKB-UniRule"/>
</dbReference>
<comment type="subcellular location">
    <subcellularLocation>
        <location evidence="9">Cytoplasm</location>
    </subcellularLocation>
</comment>
<gene>
    <name evidence="12" type="ORF">CVS29_04440</name>
</gene>
<keyword evidence="3 9" id="KW-0963">Cytoplasm</keyword>
<dbReference type="Gene3D" id="3.30.160.70">
    <property type="entry name" value="Methylated DNA-protein cysteine methyltransferase domain"/>
    <property type="match status" value="1"/>
</dbReference>
<sequence length="168" mass="17835">MQHLIIDSPVGLLTLVENRAGLAGVYMAEHKRRPAWETLGDLVGPPGSPVLCAAAEQLGEYFAGSLREFTIPLAPVGSPFQQRVWDALSQIPYGELRTYGALASMLGDPSMAQAVGSANGRNPLSIIVPCHRVVGADGSLVGYAGGLKRKEFLLELENPALGHTEALF</sequence>
<dbReference type="InterPro" id="IPR023546">
    <property type="entry name" value="MGMT"/>
</dbReference>
<dbReference type="InterPro" id="IPR036631">
    <property type="entry name" value="MGMT_N_sf"/>
</dbReference>
<dbReference type="Gene3D" id="1.10.10.10">
    <property type="entry name" value="Winged helix-like DNA-binding domain superfamily/Winged helix DNA-binding domain"/>
    <property type="match status" value="1"/>
</dbReference>
<feature type="domain" description="Methylguanine DNA methyltransferase ribonuclease-like" evidence="11">
    <location>
        <begin position="5"/>
        <end position="75"/>
    </location>
</feature>
<evidence type="ECO:0000256" key="2">
    <source>
        <dbReference type="ARBA" id="ARBA00008711"/>
    </source>
</evidence>
<dbReference type="InterPro" id="IPR036217">
    <property type="entry name" value="MethylDNA_cys_MeTrfase_DNAb"/>
</dbReference>